<accession>A0A087DCG6</accession>
<dbReference type="InterPro" id="IPR013382">
    <property type="entry name" value="CRISPR-assoc_prot_Cse2"/>
</dbReference>
<reference evidence="1 2" key="1">
    <citation type="submission" date="2014-03" db="EMBL/GenBank/DDBJ databases">
        <title>Genomics of Bifidobacteria.</title>
        <authorList>
            <person name="Ventura M."/>
            <person name="Milani C."/>
            <person name="Lugli G.A."/>
        </authorList>
    </citation>
    <scope>NUCLEOTIDE SEQUENCE [LARGE SCALE GENOMIC DNA]</scope>
    <source>
        <strain evidence="1 2">DSM 23967</strain>
    </source>
</reference>
<proteinExistence type="predicted"/>
<dbReference type="AlphaFoldDB" id="A0A087DCG6"/>
<sequence>MDDRSFQRLARLHVRNLLEGGRQRSNGIRPKGLVRGDGSERLAMGLLRRLSHNPLPCTLDPIVLEWVEWDQQQPMPEPYGIAAWQTMCLLSNHAQSPGDASTLIAAIDSRTTFAQAMREYRRLMHPNERLAAARMTATCRHLLNDPDGGGYHDLLHCVRLLHARHLGFDYTRMALDLAHLHQGKAAAGSVMLRWMRDYQTENRHEIREEQ</sequence>
<dbReference type="STRING" id="1437607.BISA_1382"/>
<evidence type="ECO:0000313" key="2">
    <source>
        <dbReference type="Proteomes" id="UP000029066"/>
    </source>
</evidence>
<dbReference type="RefSeq" id="WP_033890425.1">
    <property type="nucleotide sequence ID" value="NZ_JDUT01000003.1"/>
</dbReference>
<name>A0A087DCG6_9BIFI</name>
<dbReference type="Proteomes" id="UP000029066">
    <property type="component" value="Unassembled WGS sequence"/>
</dbReference>
<organism evidence="1 2">
    <name type="scientific">Bifidobacterium saguini DSM 23967</name>
    <dbReference type="NCBI Taxonomy" id="1437607"/>
    <lineage>
        <taxon>Bacteria</taxon>
        <taxon>Bacillati</taxon>
        <taxon>Actinomycetota</taxon>
        <taxon>Actinomycetes</taxon>
        <taxon>Bifidobacteriales</taxon>
        <taxon>Bifidobacteriaceae</taxon>
        <taxon>Bifidobacterium</taxon>
    </lineage>
</organism>
<dbReference type="Gene3D" id="1.10.520.40">
    <property type="entry name" value="CRISPR-associated protein Cse2"/>
    <property type="match status" value="1"/>
</dbReference>
<dbReference type="OrthoDB" id="4808431at2"/>
<evidence type="ECO:0000313" key="1">
    <source>
        <dbReference type="EMBL" id="KFI93216.1"/>
    </source>
</evidence>
<dbReference type="InterPro" id="IPR038287">
    <property type="entry name" value="Cse2_sf"/>
</dbReference>
<protein>
    <submittedName>
        <fullName evidence="1">Uncharacterized protein</fullName>
    </submittedName>
</protein>
<comment type="caution">
    <text evidence="1">The sequence shown here is derived from an EMBL/GenBank/DDBJ whole genome shotgun (WGS) entry which is preliminary data.</text>
</comment>
<dbReference type="EMBL" id="JGZN01000006">
    <property type="protein sequence ID" value="KFI93216.1"/>
    <property type="molecule type" value="Genomic_DNA"/>
</dbReference>
<dbReference type="Pfam" id="PF09485">
    <property type="entry name" value="CRISPR_Cse2"/>
    <property type="match status" value="1"/>
</dbReference>
<gene>
    <name evidence="1" type="ORF">BISA_1382</name>
</gene>
<dbReference type="NCBIfam" id="TIGR02548">
    <property type="entry name" value="casB_cse2"/>
    <property type="match status" value="1"/>
</dbReference>